<feature type="transmembrane region" description="Helical" evidence="8">
    <location>
        <begin position="94"/>
        <end position="116"/>
    </location>
</feature>
<feature type="signal peptide" evidence="9">
    <location>
        <begin position="1"/>
        <end position="21"/>
    </location>
</feature>
<feature type="compositionally biased region" description="Basic and acidic residues" evidence="7">
    <location>
        <begin position="241"/>
        <end position="266"/>
    </location>
</feature>
<keyword evidence="3" id="KW-1003">Cell membrane</keyword>
<feature type="chain" id="PRO_5045863388" evidence="9">
    <location>
        <begin position="22"/>
        <end position="675"/>
    </location>
</feature>
<evidence type="ECO:0000256" key="1">
    <source>
        <dbReference type="ARBA" id="ARBA00004651"/>
    </source>
</evidence>
<dbReference type="PANTHER" id="PTHR30269">
    <property type="entry name" value="TRANSMEMBRANE PROTEIN YFCA"/>
    <property type="match status" value="1"/>
</dbReference>
<comment type="subcellular location">
    <subcellularLocation>
        <location evidence="1">Cell membrane</location>
        <topology evidence="1">Multi-pass membrane protein</topology>
    </subcellularLocation>
</comment>
<keyword evidence="11" id="KW-1185">Reference proteome</keyword>
<feature type="region of interest" description="Disordered" evidence="7">
    <location>
        <begin position="304"/>
        <end position="408"/>
    </location>
</feature>
<dbReference type="InterPro" id="IPR052017">
    <property type="entry name" value="TSUP"/>
</dbReference>
<sequence length="675" mass="71633">MVHVLVLTTAVLAGFTTSCTGGRELSDVEPASAFASDTHSYPRDYTLSPLRNVSIALDATPLEGKDPERSLVAVGLASINRDWRPYVVLGVGELLGYIVRSITGFGSAIVIVAVWTVCQTCGLDSGPFQTLIFADSICSLATAAPLVYITKPWQFASWRLVVTLLSFQAIGATAGAYLVQHLEPHNLQFAIATSLLVVFILMVCPLAKLLKRFQDAQARRLGARQPLLPGNSPEGSGHGRSWAERLGLKRGTKDDSSKQDTKKQEDGLSTGHEQAAQQPPKRTKSAFADMRFSEDDWEVMRSRVRRLGRSGSPAPGSLMGSKAEEEETDDQGAPLLLSRRQSDSASSLRGAEGSHRARGGEAVNGGSPPSIQEEPAEGGAGDTDQVLPPGPARPMMSQQKSGSFRQREAERLRRFIAARQSSGGLGQDGAAPLDPVDPIRATEEADPVANLPSRAEPAEAHQHEQTGGVGPGEVIKGSLSAEVGPVLIGVVSHAGSPRPESPTRQGSVAHIGREALALQQETSVEQASSAEAQPLLERSASHKARHWTIATPKLIAAGALAGTSAGCLATLSGIGGPPLILMYELLAVPKQVVRATQTTMGCLSVKFFTYLLLGVGKWSNLPLYGMAIAISLVGLNIGNAISKRMDQRMFSNLLLAMMFVSTILLYCASYGLTGR</sequence>
<keyword evidence="4 8" id="KW-0812">Transmembrane</keyword>
<reference evidence="10 11" key="1">
    <citation type="submission" date="2024-06" db="EMBL/GenBank/DDBJ databases">
        <authorList>
            <person name="Kraege A."/>
            <person name="Thomma B."/>
        </authorList>
    </citation>
    <scope>NUCLEOTIDE SEQUENCE [LARGE SCALE GENOMIC DNA]</scope>
</reference>
<protein>
    <submittedName>
        <fullName evidence="10">G2656 protein</fullName>
    </submittedName>
</protein>
<feature type="region of interest" description="Disordered" evidence="7">
    <location>
        <begin position="445"/>
        <end position="476"/>
    </location>
</feature>
<feature type="transmembrane region" description="Helical" evidence="8">
    <location>
        <begin position="653"/>
        <end position="672"/>
    </location>
</feature>
<feature type="transmembrane region" description="Helical" evidence="8">
    <location>
        <begin position="621"/>
        <end position="641"/>
    </location>
</feature>
<evidence type="ECO:0000256" key="5">
    <source>
        <dbReference type="ARBA" id="ARBA00022989"/>
    </source>
</evidence>
<dbReference type="EMBL" id="CAXHTA020000004">
    <property type="protein sequence ID" value="CAL5220614.1"/>
    <property type="molecule type" value="Genomic_DNA"/>
</dbReference>
<evidence type="ECO:0000256" key="2">
    <source>
        <dbReference type="ARBA" id="ARBA00022448"/>
    </source>
</evidence>
<comment type="caution">
    <text evidence="10">The sequence shown here is derived from an EMBL/GenBank/DDBJ whole genome shotgun (WGS) entry which is preliminary data.</text>
</comment>
<keyword evidence="6 8" id="KW-0472">Membrane</keyword>
<evidence type="ECO:0000256" key="9">
    <source>
        <dbReference type="SAM" id="SignalP"/>
    </source>
</evidence>
<keyword evidence="9" id="KW-0732">Signal</keyword>
<keyword evidence="2" id="KW-0813">Transport</keyword>
<feature type="transmembrane region" description="Helical" evidence="8">
    <location>
        <begin position="191"/>
        <end position="210"/>
    </location>
</feature>
<feature type="transmembrane region" description="Helical" evidence="8">
    <location>
        <begin position="128"/>
        <end position="148"/>
    </location>
</feature>
<evidence type="ECO:0000256" key="4">
    <source>
        <dbReference type="ARBA" id="ARBA00022692"/>
    </source>
</evidence>
<keyword evidence="5 8" id="KW-1133">Transmembrane helix</keyword>
<dbReference type="Proteomes" id="UP001497392">
    <property type="component" value="Unassembled WGS sequence"/>
</dbReference>
<dbReference type="PANTHER" id="PTHR30269:SF38">
    <property type="entry name" value="SULFITE EXPORTER TAUE_SAFE"/>
    <property type="match status" value="1"/>
</dbReference>
<feature type="transmembrane region" description="Helical" evidence="8">
    <location>
        <begin position="160"/>
        <end position="179"/>
    </location>
</feature>
<evidence type="ECO:0000313" key="10">
    <source>
        <dbReference type="EMBL" id="CAL5220614.1"/>
    </source>
</evidence>
<evidence type="ECO:0000256" key="7">
    <source>
        <dbReference type="SAM" id="MobiDB-lite"/>
    </source>
</evidence>
<name>A0ABP1FKW6_9CHLO</name>
<evidence type="ECO:0000313" key="11">
    <source>
        <dbReference type="Proteomes" id="UP001497392"/>
    </source>
</evidence>
<accession>A0ABP1FKW6</accession>
<feature type="transmembrane region" description="Helical" evidence="8">
    <location>
        <begin position="554"/>
        <end position="575"/>
    </location>
</feature>
<evidence type="ECO:0000256" key="8">
    <source>
        <dbReference type="SAM" id="Phobius"/>
    </source>
</evidence>
<dbReference type="Pfam" id="PF01925">
    <property type="entry name" value="TauE"/>
    <property type="match status" value="2"/>
</dbReference>
<organism evidence="10 11">
    <name type="scientific">Coccomyxa viridis</name>
    <dbReference type="NCBI Taxonomy" id="1274662"/>
    <lineage>
        <taxon>Eukaryota</taxon>
        <taxon>Viridiplantae</taxon>
        <taxon>Chlorophyta</taxon>
        <taxon>core chlorophytes</taxon>
        <taxon>Trebouxiophyceae</taxon>
        <taxon>Trebouxiophyceae incertae sedis</taxon>
        <taxon>Coccomyxaceae</taxon>
        <taxon>Coccomyxa</taxon>
    </lineage>
</organism>
<feature type="region of interest" description="Disordered" evidence="7">
    <location>
        <begin position="224"/>
        <end position="289"/>
    </location>
</feature>
<gene>
    <name evidence="10" type="primary">g2656</name>
    <name evidence="10" type="ORF">VP750_LOCUS2273</name>
</gene>
<dbReference type="InterPro" id="IPR002781">
    <property type="entry name" value="TM_pro_TauE-like"/>
</dbReference>
<evidence type="ECO:0000256" key="6">
    <source>
        <dbReference type="ARBA" id="ARBA00023136"/>
    </source>
</evidence>
<proteinExistence type="predicted"/>
<evidence type="ECO:0000256" key="3">
    <source>
        <dbReference type="ARBA" id="ARBA00022475"/>
    </source>
</evidence>